<feature type="signal peptide" evidence="16">
    <location>
        <begin position="1"/>
        <end position="19"/>
    </location>
</feature>
<dbReference type="Gene3D" id="2.170.130.10">
    <property type="entry name" value="TonB-dependent receptor, plug domain"/>
    <property type="match status" value="1"/>
</dbReference>
<evidence type="ECO:0000256" key="10">
    <source>
        <dbReference type="ARBA" id="ARBA00023077"/>
    </source>
</evidence>
<dbReference type="SUPFAM" id="SSF56935">
    <property type="entry name" value="Porins"/>
    <property type="match status" value="1"/>
</dbReference>
<evidence type="ECO:0000256" key="9">
    <source>
        <dbReference type="ARBA" id="ARBA00023065"/>
    </source>
</evidence>
<dbReference type="Gene3D" id="2.60.40.1120">
    <property type="entry name" value="Carboxypeptidase-like, regulatory domain"/>
    <property type="match status" value="1"/>
</dbReference>
<dbReference type="PANTHER" id="PTHR32552">
    <property type="entry name" value="FERRICHROME IRON RECEPTOR-RELATED"/>
    <property type="match status" value="1"/>
</dbReference>
<dbReference type="InterPro" id="IPR010105">
    <property type="entry name" value="TonB_sidphr_rcpt"/>
</dbReference>
<keyword evidence="13 14" id="KW-0998">Cell outer membrane</keyword>
<sequence length="790" mass="86168">MKYLLNLAAIICAAVSVQAQQGTLKGTVSTADGHLAPGVTVSLKGKGNATSTDANGRYLLNRIKTGSYTVRVSAVGLNTQEQTVTFKDGETRTLDFTLQEDKRFLDDVNVAGRRKSTATEPSSSLRLQAPLLEVAQNIQVVNSADLSQQQVVSMSDGVIRNVSGAVRVEHWGDLYTNITMRGSQIQAFRNGFNVVASYWGPLTEDMSFVDRIEFVKGPAGFMLATGDPSGLYNVVTKKPTGQAKGEATVTLGSYDMFRTAVDLDGKATANGKLLYRINLAGQNKKSFRGSEFNNRYSFAPVLSYQASRSTKITAEYTLQHAKMSEVGSFYVFGPGGYATQPASFTMSVSGIQPTRINDHSVYLMLEQGLGEAWKLTAQGSYFNYKQVGTSTWPSKVNSDGTLIRNMAIWDAASKMTLGQLFVTGTALTGGIQHRILGGLDAGRKDYEADWGQSHDLDLPTAPFSLNNPYYGLPSNGFANFDRQTPLSERAKAAGGLMDQRYAAVYVQDELGFFANRLRLTLAGRYTWVKQSAWGGADQQGRHFTPRAGLSYSLGKTASVYAMYDQAFIPQSGQLAGGGAVRPITGNNMEAGLKKDWFGGNWNTSLSVYRILKQNELTADPNSPPNSGLSIVLGEKRAQGIEFDVRGTITEGLKIMANYAYTDSKVTEVAPGVTTIKVGDMVPGFSKHTANGWISYNLTRGPLKGTGISAGLTYLADRATDTWSAGLERLPDYIKVDGGLFWENNKLRINANVYNLLNDYLYSGSYYSWLSAYYWQAEAPRNFRVSVSYKF</sequence>
<keyword evidence="11 14" id="KW-0472">Membrane</keyword>
<keyword evidence="4 14" id="KW-1134">Transmembrane beta strand</keyword>
<gene>
    <name evidence="19" type="ORF">C7T94_02060</name>
</gene>
<dbReference type="PANTHER" id="PTHR32552:SF68">
    <property type="entry name" value="FERRICHROME OUTER MEMBRANE TRANSPORTER_PHAGE RECEPTOR"/>
    <property type="match status" value="1"/>
</dbReference>
<dbReference type="AlphaFoldDB" id="A0A2T3HS54"/>
<evidence type="ECO:0000256" key="13">
    <source>
        <dbReference type="ARBA" id="ARBA00023237"/>
    </source>
</evidence>
<feature type="chain" id="PRO_5015624828" evidence="16">
    <location>
        <begin position="20"/>
        <end position="790"/>
    </location>
</feature>
<dbReference type="InterPro" id="IPR000531">
    <property type="entry name" value="Beta-barrel_TonB"/>
</dbReference>
<keyword evidence="12 19" id="KW-0675">Receptor</keyword>
<evidence type="ECO:0000256" key="14">
    <source>
        <dbReference type="PROSITE-ProRule" id="PRU01360"/>
    </source>
</evidence>
<keyword evidence="5" id="KW-0410">Iron transport</keyword>
<evidence type="ECO:0000256" key="15">
    <source>
        <dbReference type="RuleBase" id="RU003357"/>
    </source>
</evidence>
<evidence type="ECO:0000256" key="3">
    <source>
        <dbReference type="ARBA" id="ARBA00022448"/>
    </source>
</evidence>
<dbReference type="GO" id="GO:0009279">
    <property type="term" value="C:cell outer membrane"/>
    <property type="evidence" value="ECO:0007669"/>
    <property type="project" value="UniProtKB-SubCell"/>
</dbReference>
<comment type="similarity">
    <text evidence="2 14 15">Belongs to the TonB-dependent receptor family.</text>
</comment>
<dbReference type="GO" id="GO:0015891">
    <property type="term" value="P:siderophore transport"/>
    <property type="evidence" value="ECO:0007669"/>
    <property type="project" value="InterPro"/>
</dbReference>
<keyword evidence="9" id="KW-0406">Ion transport</keyword>
<evidence type="ECO:0000256" key="5">
    <source>
        <dbReference type="ARBA" id="ARBA00022496"/>
    </source>
</evidence>
<evidence type="ECO:0000259" key="17">
    <source>
        <dbReference type="Pfam" id="PF00593"/>
    </source>
</evidence>
<dbReference type="PROSITE" id="PS52016">
    <property type="entry name" value="TONB_DEPENDENT_REC_3"/>
    <property type="match status" value="1"/>
</dbReference>
<dbReference type="Proteomes" id="UP000240912">
    <property type="component" value="Unassembled WGS sequence"/>
</dbReference>
<dbReference type="InterPro" id="IPR013784">
    <property type="entry name" value="Carb-bd-like_fold"/>
</dbReference>
<keyword evidence="20" id="KW-1185">Reference proteome</keyword>
<dbReference type="CDD" id="cd01347">
    <property type="entry name" value="ligand_gated_channel"/>
    <property type="match status" value="1"/>
</dbReference>
<evidence type="ECO:0000256" key="7">
    <source>
        <dbReference type="ARBA" id="ARBA00022729"/>
    </source>
</evidence>
<dbReference type="InterPro" id="IPR010917">
    <property type="entry name" value="TonB_rcpt_CS"/>
</dbReference>
<evidence type="ECO:0000256" key="16">
    <source>
        <dbReference type="SAM" id="SignalP"/>
    </source>
</evidence>
<evidence type="ECO:0000256" key="6">
    <source>
        <dbReference type="ARBA" id="ARBA00022692"/>
    </source>
</evidence>
<proteinExistence type="inferred from homology"/>
<comment type="caution">
    <text evidence="19">The sequence shown here is derived from an EMBL/GenBank/DDBJ whole genome shotgun (WGS) entry which is preliminary data.</text>
</comment>
<evidence type="ECO:0000256" key="11">
    <source>
        <dbReference type="ARBA" id="ARBA00023136"/>
    </source>
</evidence>
<name>A0A2T3HS54_9SPHI</name>
<organism evidence="19 20">
    <name type="scientific">Pedobacter yulinensis</name>
    <dbReference type="NCBI Taxonomy" id="2126353"/>
    <lineage>
        <taxon>Bacteria</taxon>
        <taxon>Pseudomonadati</taxon>
        <taxon>Bacteroidota</taxon>
        <taxon>Sphingobacteriia</taxon>
        <taxon>Sphingobacteriales</taxon>
        <taxon>Sphingobacteriaceae</taxon>
        <taxon>Pedobacter</taxon>
    </lineage>
</organism>
<evidence type="ECO:0000256" key="4">
    <source>
        <dbReference type="ARBA" id="ARBA00022452"/>
    </source>
</evidence>
<evidence type="ECO:0000256" key="1">
    <source>
        <dbReference type="ARBA" id="ARBA00004571"/>
    </source>
</evidence>
<keyword evidence="3 14" id="KW-0813">Transport</keyword>
<protein>
    <submittedName>
        <fullName evidence="19">TonB-dependent siderophore receptor</fullName>
    </submittedName>
</protein>
<dbReference type="GO" id="GO:0030246">
    <property type="term" value="F:carbohydrate binding"/>
    <property type="evidence" value="ECO:0007669"/>
    <property type="project" value="InterPro"/>
</dbReference>
<keyword evidence="8" id="KW-0408">Iron</keyword>
<dbReference type="SUPFAM" id="SSF49452">
    <property type="entry name" value="Starch-binding domain-like"/>
    <property type="match status" value="1"/>
</dbReference>
<dbReference type="NCBIfam" id="TIGR01783">
    <property type="entry name" value="TonB-siderophor"/>
    <property type="match status" value="1"/>
</dbReference>
<dbReference type="GO" id="GO:0015344">
    <property type="term" value="F:siderophore uptake transmembrane transporter activity"/>
    <property type="evidence" value="ECO:0007669"/>
    <property type="project" value="TreeGrafter"/>
</dbReference>
<evidence type="ECO:0000256" key="2">
    <source>
        <dbReference type="ARBA" id="ARBA00009810"/>
    </source>
</evidence>
<dbReference type="GO" id="GO:0038023">
    <property type="term" value="F:signaling receptor activity"/>
    <property type="evidence" value="ECO:0007669"/>
    <property type="project" value="InterPro"/>
</dbReference>
<dbReference type="InterPro" id="IPR036942">
    <property type="entry name" value="Beta-barrel_TonB_sf"/>
</dbReference>
<evidence type="ECO:0000256" key="12">
    <source>
        <dbReference type="ARBA" id="ARBA00023170"/>
    </source>
</evidence>
<feature type="domain" description="TonB-dependent receptor-like beta-barrel" evidence="17">
    <location>
        <begin position="432"/>
        <end position="755"/>
    </location>
</feature>
<dbReference type="PROSITE" id="PS01156">
    <property type="entry name" value="TONB_DEPENDENT_REC_2"/>
    <property type="match status" value="1"/>
</dbReference>
<accession>A0A2T3HS54</accession>
<dbReference type="InterPro" id="IPR037066">
    <property type="entry name" value="Plug_dom_sf"/>
</dbReference>
<dbReference type="InterPro" id="IPR012910">
    <property type="entry name" value="Plug_dom"/>
</dbReference>
<evidence type="ECO:0000313" key="19">
    <source>
        <dbReference type="EMBL" id="PST85284.1"/>
    </source>
</evidence>
<dbReference type="InterPro" id="IPR039426">
    <property type="entry name" value="TonB-dep_rcpt-like"/>
</dbReference>
<dbReference type="Pfam" id="PF13715">
    <property type="entry name" value="CarbopepD_reg_2"/>
    <property type="match status" value="1"/>
</dbReference>
<comment type="subcellular location">
    <subcellularLocation>
        <location evidence="1 14">Cell outer membrane</location>
        <topology evidence="1 14">Multi-pass membrane protein</topology>
    </subcellularLocation>
</comment>
<dbReference type="Pfam" id="PF00593">
    <property type="entry name" value="TonB_dep_Rec_b-barrel"/>
    <property type="match status" value="1"/>
</dbReference>
<dbReference type="Gene3D" id="2.40.170.20">
    <property type="entry name" value="TonB-dependent receptor, beta-barrel domain"/>
    <property type="match status" value="1"/>
</dbReference>
<keyword evidence="10 15" id="KW-0798">TonB box</keyword>
<dbReference type="Pfam" id="PF07715">
    <property type="entry name" value="Plug"/>
    <property type="match status" value="1"/>
</dbReference>
<keyword evidence="7 16" id="KW-0732">Signal</keyword>
<evidence type="ECO:0000259" key="18">
    <source>
        <dbReference type="Pfam" id="PF07715"/>
    </source>
</evidence>
<feature type="domain" description="TonB-dependent receptor plug" evidence="18">
    <location>
        <begin position="131"/>
        <end position="230"/>
    </location>
</feature>
<dbReference type="OrthoDB" id="9775095at2"/>
<reference evidence="19 20" key="1">
    <citation type="submission" date="2018-03" db="EMBL/GenBank/DDBJ databases">
        <authorList>
            <person name="Keele B.F."/>
        </authorList>
    </citation>
    <scope>NUCLEOTIDE SEQUENCE [LARGE SCALE GENOMIC DNA]</scope>
    <source>
        <strain evidence="19 20">YL28-9</strain>
    </source>
</reference>
<dbReference type="EMBL" id="PYLS01000001">
    <property type="protein sequence ID" value="PST85284.1"/>
    <property type="molecule type" value="Genomic_DNA"/>
</dbReference>
<evidence type="ECO:0000313" key="20">
    <source>
        <dbReference type="Proteomes" id="UP000240912"/>
    </source>
</evidence>
<evidence type="ECO:0000256" key="8">
    <source>
        <dbReference type="ARBA" id="ARBA00023004"/>
    </source>
</evidence>
<keyword evidence="6 14" id="KW-0812">Transmembrane</keyword>